<keyword evidence="1" id="KW-0812">Transmembrane</keyword>
<feature type="transmembrane region" description="Helical" evidence="1">
    <location>
        <begin position="104"/>
        <end position="122"/>
    </location>
</feature>
<accession>A0A914I7Y9</accession>
<protein>
    <submittedName>
        <fullName evidence="3">Transmembrane protein</fullName>
    </submittedName>
</protein>
<sequence>MSVGPSTNGQSNRTPIETLPSARSLLINTSVTTIINHPRLPSVRSFVDHPSKNFHDHHNTSTDHPTELLPSRSLFLWLGMAYLLLALLLLGVDALSNVLTESRFSVSSALAAVLCSVFAFIVARSRSEDRASRWLLLLSCLTCTILCSLLFLESGHGLMIISRPSGNGSNSSAPSQCPALSTAKDIAMMLSLRSEDEQLLRFRPCLAPVLLSMLFCAALIGISLSLCLLVMSTRPVLLQQRYQRPFSALIGRRRSRRRTVTKLPLLASTVPQTATANGHLPDSKMRQKQISSCSCLILRRPPPSPAAQSPAPT</sequence>
<dbReference type="WBParaSite" id="Gr19_v10_g7575.t1">
    <property type="protein sequence ID" value="Gr19_v10_g7575.t1"/>
    <property type="gene ID" value="Gr19_v10_g7575"/>
</dbReference>
<proteinExistence type="predicted"/>
<keyword evidence="1" id="KW-1133">Transmembrane helix</keyword>
<organism evidence="2 3">
    <name type="scientific">Globodera rostochiensis</name>
    <name type="common">Golden nematode worm</name>
    <name type="synonym">Heterodera rostochiensis</name>
    <dbReference type="NCBI Taxonomy" id="31243"/>
    <lineage>
        <taxon>Eukaryota</taxon>
        <taxon>Metazoa</taxon>
        <taxon>Ecdysozoa</taxon>
        <taxon>Nematoda</taxon>
        <taxon>Chromadorea</taxon>
        <taxon>Rhabditida</taxon>
        <taxon>Tylenchina</taxon>
        <taxon>Tylenchomorpha</taxon>
        <taxon>Tylenchoidea</taxon>
        <taxon>Heteroderidae</taxon>
        <taxon>Heteroderinae</taxon>
        <taxon>Globodera</taxon>
    </lineage>
</organism>
<evidence type="ECO:0000256" key="1">
    <source>
        <dbReference type="SAM" id="Phobius"/>
    </source>
</evidence>
<feature type="transmembrane region" description="Helical" evidence="1">
    <location>
        <begin position="209"/>
        <end position="231"/>
    </location>
</feature>
<feature type="transmembrane region" description="Helical" evidence="1">
    <location>
        <begin position="74"/>
        <end position="92"/>
    </location>
</feature>
<evidence type="ECO:0000313" key="2">
    <source>
        <dbReference type="Proteomes" id="UP000887572"/>
    </source>
</evidence>
<keyword evidence="1" id="KW-0472">Membrane</keyword>
<dbReference type="Proteomes" id="UP000887572">
    <property type="component" value="Unplaced"/>
</dbReference>
<reference evidence="3" key="1">
    <citation type="submission" date="2022-11" db="UniProtKB">
        <authorList>
            <consortium name="WormBaseParasite"/>
        </authorList>
    </citation>
    <scope>IDENTIFICATION</scope>
</reference>
<keyword evidence="2" id="KW-1185">Reference proteome</keyword>
<name>A0A914I7Y9_GLORO</name>
<feature type="transmembrane region" description="Helical" evidence="1">
    <location>
        <begin position="134"/>
        <end position="152"/>
    </location>
</feature>
<evidence type="ECO:0000313" key="3">
    <source>
        <dbReference type="WBParaSite" id="Gr19_v10_g7575.t1"/>
    </source>
</evidence>
<dbReference type="AlphaFoldDB" id="A0A914I7Y9"/>